<sequence>MKHTRLVKYKILLLGLSIQLAFLSLLPFIHHGEAASLDADGFIIEADRVEGENMKAMIVAGETSSSHAKPMLRITYDSAKIYGMRLTKQFQTPGGSVSLTMKASGPVQIKGMQVDASAISFKGACLHAGKVIPNAALEGVNMVAHSMNAANSSLDQLQLQTVNGNGGIQKPGPLKILQDLSSLPLEQMKKEIEKLTAGQLPLTCEGAGGEDGEEDTAGVVIDPAEDVADSVTEPIDETIGKVTDPLEGEIGKVTDPLEDTIGKVTDPLEETIGKLTDPLKDTIGKVTDPLKDTVSKVTAPVKETVEKVTEPVKGTVGKVTEPVQETAKKTVDTAKTVTEPVVEPVKKTVDKTAKTSCDKLAIAQGEITKELALELIDQALEEDKLLKELCPTDATLTSQLEKLTEGLLDSLGLLSLLGLKPSEEEQLKKMKQALLKEPDGTIIKIK</sequence>
<evidence type="ECO:0000313" key="2">
    <source>
        <dbReference type="Proteomes" id="UP000279911"/>
    </source>
</evidence>
<dbReference type="SUPFAM" id="SSF58113">
    <property type="entry name" value="Apolipoprotein A-I"/>
    <property type="match status" value="1"/>
</dbReference>
<comment type="caution">
    <text evidence="1">The sequence shown here is derived from an EMBL/GenBank/DDBJ whole genome shotgun (WGS) entry which is preliminary data.</text>
</comment>
<protein>
    <submittedName>
        <fullName evidence="1">Uncharacterized protein</fullName>
    </submittedName>
</protein>
<organism evidence="1 2">
    <name type="scientific">Mesobacillus subterraneus</name>
    <dbReference type="NCBI Taxonomy" id="285983"/>
    <lineage>
        <taxon>Bacteria</taxon>
        <taxon>Bacillati</taxon>
        <taxon>Bacillota</taxon>
        <taxon>Bacilli</taxon>
        <taxon>Bacillales</taxon>
        <taxon>Bacillaceae</taxon>
        <taxon>Mesobacillus</taxon>
    </lineage>
</organism>
<name>A0A3R9FHT3_9BACI</name>
<dbReference type="EMBL" id="RSFW01000014">
    <property type="protein sequence ID" value="RSD26725.1"/>
    <property type="molecule type" value="Genomic_DNA"/>
</dbReference>
<dbReference type="OrthoDB" id="2831469at2"/>
<dbReference type="AlphaFoldDB" id="A0A3R9FHT3"/>
<dbReference type="Proteomes" id="UP000279911">
    <property type="component" value="Unassembled WGS sequence"/>
</dbReference>
<evidence type="ECO:0000313" key="1">
    <source>
        <dbReference type="EMBL" id="RSD26725.1"/>
    </source>
</evidence>
<reference evidence="2" key="1">
    <citation type="submission" date="2018-12" db="EMBL/GenBank/DDBJ databases">
        <title>Bacillus chawlae sp. nov., Bacillus glennii sp. nov., and Bacillus saganii sp. nov. Isolated from the Vehicle Assembly Building at Kennedy Space Center where the Viking Spacecraft were Assembled.</title>
        <authorList>
            <person name="Seuylemezian A."/>
            <person name="Vaishampayan P."/>
        </authorList>
    </citation>
    <scope>NUCLEOTIDE SEQUENCE [LARGE SCALE GENOMIC DNA]</scope>
    <source>
        <strain evidence="2">DSM 13966</strain>
    </source>
</reference>
<dbReference type="Gene3D" id="1.20.120.20">
    <property type="entry name" value="Apolipoprotein"/>
    <property type="match status" value="1"/>
</dbReference>
<gene>
    <name evidence="1" type="ORF">EJA10_12725</name>
</gene>
<accession>A0A3R9FHT3</accession>
<dbReference type="RefSeq" id="WP_125480384.1">
    <property type="nucleotide sequence ID" value="NZ_RSFW01000014.1"/>
</dbReference>
<proteinExistence type="predicted"/>